<comment type="caution">
    <text evidence="6">The sequence shown here is derived from an EMBL/GenBank/DDBJ whole genome shotgun (WGS) entry which is preliminary data.</text>
</comment>
<proteinExistence type="predicted"/>
<name>A0ABW1EH26_9BACT</name>
<feature type="domain" description="Beta-mannosidase-like galactose-binding" evidence="5">
    <location>
        <begin position="1015"/>
        <end position="1093"/>
    </location>
</feature>
<accession>A0ABW1EH26</accession>
<dbReference type="Proteomes" id="UP001596091">
    <property type="component" value="Unassembled WGS sequence"/>
</dbReference>
<evidence type="ECO:0000313" key="7">
    <source>
        <dbReference type="Proteomes" id="UP001596091"/>
    </source>
</evidence>
<dbReference type="Pfam" id="PF00754">
    <property type="entry name" value="F5_F8_type_C"/>
    <property type="match status" value="1"/>
</dbReference>
<dbReference type="InterPro" id="IPR008979">
    <property type="entry name" value="Galactose-bd-like_sf"/>
</dbReference>
<evidence type="ECO:0000256" key="1">
    <source>
        <dbReference type="ARBA" id="ARBA00022729"/>
    </source>
</evidence>
<evidence type="ECO:0000259" key="5">
    <source>
        <dbReference type="Pfam" id="PF22666"/>
    </source>
</evidence>
<gene>
    <name evidence="6" type="ORF">ACFPT7_12650</name>
</gene>
<dbReference type="Gene3D" id="2.60.120.260">
    <property type="entry name" value="Galactose-binding domain-like"/>
    <property type="match status" value="2"/>
</dbReference>
<dbReference type="NCBIfam" id="NF045579">
    <property type="entry name" value="rhamnoside_JR"/>
    <property type="match status" value="1"/>
</dbReference>
<dbReference type="InterPro" id="IPR054593">
    <property type="entry name" value="Beta-mannosidase-like_N2"/>
</dbReference>
<keyword evidence="7" id="KW-1185">Reference proteome</keyword>
<dbReference type="Pfam" id="PF22666">
    <property type="entry name" value="Glyco_hydro_2_N2"/>
    <property type="match status" value="1"/>
</dbReference>
<protein>
    <submittedName>
        <fullName evidence="6">Glycosyl hydrolase</fullName>
    </submittedName>
</protein>
<feature type="domain" description="F5/8 type C" evidence="4">
    <location>
        <begin position="216"/>
        <end position="326"/>
    </location>
</feature>
<organism evidence="6 7">
    <name type="scientific">Acidicapsa dinghuensis</name>
    <dbReference type="NCBI Taxonomy" id="2218256"/>
    <lineage>
        <taxon>Bacteria</taxon>
        <taxon>Pseudomonadati</taxon>
        <taxon>Acidobacteriota</taxon>
        <taxon>Terriglobia</taxon>
        <taxon>Terriglobales</taxon>
        <taxon>Acidobacteriaceae</taxon>
        <taxon>Acidicapsa</taxon>
    </lineage>
</organism>
<keyword evidence="2 6" id="KW-0378">Hydrolase</keyword>
<evidence type="ECO:0000313" key="6">
    <source>
        <dbReference type="EMBL" id="MFC5863147.1"/>
    </source>
</evidence>
<feature type="signal peptide" evidence="3">
    <location>
        <begin position="1"/>
        <end position="24"/>
    </location>
</feature>
<dbReference type="RefSeq" id="WP_263339620.1">
    <property type="nucleotide sequence ID" value="NZ_JAGSYH010000005.1"/>
</dbReference>
<feature type="chain" id="PRO_5045496603" evidence="3">
    <location>
        <begin position="25"/>
        <end position="1131"/>
    </location>
</feature>
<reference evidence="7" key="1">
    <citation type="journal article" date="2019" name="Int. J. Syst. Evol. Microbiol.">
        <title>The Global Catalogue of Microorganisms (GCM) 10K type strain sequencing project: providing services to taxonomists for standard genome sequencing and annotation.</title>
        <authorList>
            <consortium name="The Broad Institute Genomics Platform"/>
            <consortium name="The Broad Institute Genome Sequencing Center for Infectious Disease"/>
            <person name="Wu L."/>
            <person name="Ma J."/>
        </authorList>
    </citation>
    <scope>NUCLEOTIDE SEQUENCE [LARGE SCALE GENOMIC DNA]</scope>
    <source>
        <strain evidence="7">JCM 4087</strain>
    </source>
</reference>
<dbReference type="EMBL" id="JBHSPH010000003">
    <property type="protein sequence ID" value="MFC5863147.1"/>
    <property type="molecule type" value="Genomic_DNA"/>
</dbReference>
<evidence type="ECO:0000259" key="4">
    <source>
        <dbReference type="Pfam" id="PF00754"/>
    </source>
</evidence>
<dbReference type="PANTHER" id="PTHR43817:SF1">
    <property type="entry name" value="HYDROLASE, FAMILY 43, PUTATIVE (AFU_ORTHOLOGUE AFUA_3G01660)-RELATED"/>
    <property type="match status" value="1"/>
</dbReference>
<sequence>MSSAWKRLSAASLCLCFVGTASLAQNTVDPLKKGFEDPPQSARPRVWWHWMNGNITKEGIQLDLEWMHRIGLAGYQNFDAALQTPQVVKKRLAYMTPEWKDAFKYAITLGDKFDMEMAIAGSPGWSESGGPWVPGKAGMKKYVWSETEVEGGKPFSGTLSHPPSDTGAFQDESIHDDLGNPGESKLPQYYADAAVIAFRRPSADASTEELHAKITSSGNEIDEKLLTDGDLEKTTGIPIPAEHQISWIQYEFPKPQSIQAVTFATKDLGEIQAIVAGTSSPEKNLEASDDGQTWHLVAKLEDTNAPEHTISFPAVTAKYFRVTFRRTPPPPIPAWAQGIDPSSFGIKLPPKPTTYEIAELVLHPGPRVNHWQEKAAFVPVPDLYHAATPHIDSNEAISPSNVIDLTSKMDKDGHLDWTPPPGNWVILRFGYSLLGITNHPATAEATGLEVDKMNRGYVKDYFEKYLDSYKETVGADEMGKRGIQYVINDSWEAGSQNWTDDMIAGFKRLRGYDPAPFMPVLTGRVVESAEASDRFLWDFRKTIADLISTEHYGQLEETLHERGMGHYGESHEGGRAFVADGMEVKKYNEVPMSAMWTQSPGVNNITYGYNADDRESASVAHIYGQNIAAAESMTAAAAPWAWSPATLKPTADQEFLNGINRFVIHESAHQPLVAPHTAPGLTLGPFGQWFNRNETWAEQAKSWISYLARTSYLLQQGHFGADLIYFYGEDSNLTAIFDRSAPDIPAGYGFDYINADALIHELSVNGDGITTKSGMNYKLLALDPYSRHMSLPVLRAIHKLVEEGATVAGPKPIDDPSQADNQGEFHQLSEELFGDGTGVHTVGKGKVYAGEKLRDVFDSMNLSPDFDYDKADANQPLLFVHRKLADGDVYFVDNRGDKPQSVDATFRITGKTPELWYAESGATRPTSYRIADGRTTVPLDLEPWGTVFVVFRKPAHQEALTLPAVAETKIGDISGPWTIAFKHDMGAPDSITLDQLASWSDNSDAGVKYYSGIGTYTKSIQAPASWFAKGDHLYLDLGNVKNLAEVTVNGKDLGVVWHTPYRVDVTGILKPGANQLNIKVINAWVNRLIGDQQPGATKYTYADVKPYKANSPLLPSGLLGPVTVVRAETSK</sequence>
<evidence type="ECO:0000256" key="3">
    <source>
        <dbReference type="SAM" id="SignalP"/>
    </source>
</evidence>
<dbReference type="Pfam" id="PF17132">
    <property type="entry name" value="Glyco_hydro_106"/>
    <property type="match status" value="1"/>
</dbReference>
<evidence type="ECO:0000256" key="2">
    <source>
        <dbReference type="ARBA" id="ARBA00022801"/>
    </source>
</evidence>
<dbReference type="PANTHER" id="PTHR43817">
    <property type="entry name" value="GLYCOSYL HYDROLASE"/>
    <property type="match status" value="1"/>
</dbReference>
<dbReference type="SUPFAM" id="SSF49785">
    <property type="entry name" value="Galactose-binding domain-like"/>
    <property type="match status" value="2"/>
</dbReference>
<keyword evidence="1 3" id="KW-0732">Signal</keyword>
<dbReference type="InterPro" id="IPR000421">
    <property type="entry name" value="FA58C"/>
</dbReference>
<dbReference type="GO" id="GO:0016787">
    <property type="term" value="F:hydrolase activity"/>
    <property type="evidence" value="ECO:0007669"/>
    <property type="project" value="UniProtKB-KW"/>
</dbReference>